<evidence type="ECO:0000313" key="2">
    <source>
        <dbReference type="EMBL" id="KAK2958835.1"/>
    </source>
</evidence>
<keyword evidence="1" id="KW-0472">Membrane</keyword>
<name>A0ABQ9Y570_9EUKA</name>
<evidence type="ECO:0008006" key="4">
    <source>
        <dbReference type="Google" id="ProtNLM"/>
    </source>
</evidence>
<proteinExistence type="predicted"/>
<evidence type="ECO:0000256" key="1">
    <source>
        <dbReference type="SAM" id="Phobius"/>
    </source>
</evidence>
<keyword evidence="3" id="KW-1185">Reference proteome</keyword>
<keyword evidence="1" id="KW-1133">Transmembrane helix</keyword>
<evidence type="ECO:0000313" key="3">
    <source>
        <dbReference type="Proteomes" id="UP001281761"/>
    </source>
</evidence>
<accession>A0ABQ9Y570</accession>
<protein>
    <recommendedName>
        <fullName evidence="4">Transmembrane protein</fullName>
    </recommendedName>
</protein>
<dbReference type="EMBL" id="JARBJD010000034">
    <property type="protein sequence ID" value="KAK2958835.1"/>
    <property type="molecule type" value="Genomic_DNA"/>
</dbReference>
<gene>
    <name evidence="2" type="ORF">BLNAU_6083</name>
</gene>
<keyword evidence="1" id="KW-0812">Transmembrane</keyword>
<reference evidence="2 3" key="1">
    <citation type="journal article" date="2022" name="bioRxiv">
        <title>Genomics of Preaxostyla Flagellates Illuminates Evolutionary Transitions and the Path Towards Mitochondrial Loss.</title>
        <authorList>
            <person name="Novak L.V.F."/>
            <person name="Treitli S.C."/>
            <person name="Pyrih J."/>
            <person name="Halakuc P."/>
            <person name="Pipaliya S.V."/>
            <person name="Vacek V."/>
            <person name="Brzon O."/>
            <person name="Soukal P."/>
            <person name="Eme L."/>
            <person name="Dacks J.B."/>
            <person name="Karnkowska A."/>
            <person name="Elias M."/>
            <person name="Hampl V."/>
        </authorList>
    </citation>
    <scope>NUCLEOTIDE SEQUENCE [LARGE SCALE GENOMIC DNA]</scope>
    <source>
        <strain evidence="2">NAU3</strain>
        <tissue evidence="2">Gut</tissue>
    </source>
</reference>
<feature type="transmembrane region" description="Helical" evidence="1">
    <location>
        <begin position="692"/>
        <end position="716"/>
    </location>
</feature>
<organism evidence="2 3">
    <name type="scientific">Blattamonas nauphoetae</name>
    <dbReference type="NCBI Taxonomy" id="2049346"/>
    <lineage>
        <taxon>Eukaryota</taxon>
        <taxon>Metamonada</taxon>
        <taxon>Preaxostyla</taxon>
        <taxon>Oxymonadida</taxon>
        <taxon>Blattamonas</taxon>
    </lineage>
</organism>
<sequence length="787" mass="86870">MLLLSTPVESSDPVFIVTGSLTLDSLSFVMFKSIERHQPLIHGTPESRVSISFVSFEWDEVSITTPLILVTSATLHLKTTNFQFDCIVSAPVISSTLSPVYLDGVTFSGPTLKSDGRFIQLHETVKFYCKNLFMEDIMSEAPSALSIQLNEGSIDISQTTISEVTLFSENASVVSITASQAYVVLSWISVSQVSSAKTNASQIRISLHNSVLRLEDAVLQSYFDDSSSSALVVVTDSPEQLHIHVDLMTSLQTSEISPSLLLIGPFIKEHLAQICRGIVSRTFHPSAALWKNNENEEGRLLFADEMVSRTSFHVCDVGLDRLSCGAPSQPCQSLSYSLLLPHSSTETSFVLIGSVHLSTSVYLDDESIMLVGGREGSSLLSIDPSSGFFNSISMESIYVKDLTLQLDGNDVLESEPFISVNAGELEVYMCSVEVTSGNWDFAVLSVTDGKGKLFGLHVYSLSPSLPVILTAIRSSVFLAAIQSYTHSVNIPLVSLEEMDHQTLTIDGWKQDSPRAVWECPLFESDALLTDTSFEFLNLEMKNHVLANTAFLFDLSFTNSSIVFSFCSFTGIVPQSTALAEGSLASSHLLRLTLILSDFELTHCSFVSCSRSDEICLTLISLELYNTVVSVTNNSFSQCNSNSLVIQHPSFHTLIRHSSFISNTFNNTPDPVLEWDGVQQSLLRLISNYHRTLIGIGVLVGLLILLLLSILLVFPFFCITRQCASRPPVFRFWWRDGGESAKVDTRDPELIGRLAKPTHQFIYLYQNDLESLKRGRVDGRWRGLIVLI</sequence>
<dbReference type="Proteomes" id="UP001281761">
    <property type="component" value="Unassembled WGS sequence"/>
</dbReference>
<comment type="caution">
    <text evidence="2">The sequence shown here is derived from an EMBL/GenBank/DDBJ whole genome shotgun (WGS) entry which is preliminary data.</text>
</comment>